<evidence type="ECO:0000313" key="2">
    <source>
        <dbReference type="WBParaSite" id="RSKR_0000361900.1"/>
    </source>
</evidence>
<protein>
    <submittedName>
        <fullName evidence="2">Homeobox protein A11</fullName>
    </submittedName>
</protein>
<name>A0AC35TS92_9BILA</name>
<accession>A0AC35TS92</accession>
<reference evidence="2" key="1">
    <citation type="submission" date="2016-11" db="UniProtKB">
        <authorList>
            <consortium name="WormBaseParasite"/>
        </authorList>
    </citation>
    <scope>IDENTIFICATION</scope>
    <source>
        <strain evidence="2">KR3021</strain>
    </source>
</reference>
<evidence type="ECO:0000313" key="1">
    <source>
        <dbReference type="Proteomes" id="UP000095286"/>
    </source>
</evidence>
<dbReference type="WBParaSite" id="RSKR_0000361900.1">
    <property type="protein sequence ID" value="RSKR_0000361900.1"/>
    <property type="gene ID" value="RSKR_0000361900"/>
</dbReference>
<sequence length="172" mass="19028">MYSAPTGSQFYVKSLSTQSTQFGTSSFNPSQVDSCVTASRGVSPSAGSRYSVAAGESFAKYGSQYSDCTTANPFSEADFEIKTARTVSKEDQASEYTCIQRSDYDLKNECEDQPLRLKEVKSSYCFAPGFVTVKTVPSQYHIKELHTFAPIFQPQYLSTYGPAQSDYAYNKM</sequence>
<proteinExistence type="predicted"/>
<dbReference type="Proteomes" id="UP000095286">
    <property type="component" value="Unplaced"/>
</dbReference>
<organism evidence="1 2">
    <name type="scientific">Rhabditophanes sp. KR3021</name>
    <dbReference type="NCBI Taxonomy" id="114890"/>
    <lineage>
        <taxon>Eukaryota</taxon>
        <taxon>Metazoa</taxon>
        <taxon>Ecdysozoa</taxon>
        <taxon>Nematoda</taxon>
        <taxon>Chromadorea</taxon>
        <taxon>Rhabditida</taxon>
        <taxon>Tylenchina</taxon>
        <taxon>Panagrolaimomorpha</taxon>
        <taxon>Strongyloidoidea</taxon>
        <taxon>Alloionematidae</taxon>
        <taxon>Rhabditophanes</taxon>
    </lineage>
</organism>